<feature type="chain" id="PRO_5035986643" evidence="1">
    <location>
        <begin position="27"/>
        <end position="145"/>
    </location>
</feature>
<accession>A0A099TYB6</accession>
<evidence type="ECO:0000313" key="2">
    <source>
        <dbReference type="EMBL" id="STQ86293.1"/>
    </source>
</evidence>
<dbReference type="RefSeq" id="WP_034559233.1">
    <property type="nucleotide sequence ID" value="NZ_FZML01000010.1"/>
</dbReference>
<name>A0A099TYB6_9HELI</name>
<dbReference type="OrthoDB" id="5344038at2"/>
<evidence type="ECO:0000313" key="4">
    <source>
        <dbReference type="Proteomes" id="UP000029922"/>
    </source>
</evidence>
<keyword evidence="1" id="KW-0732">Signal</keyword>
<protein>
    <submittedName>
        <fullName evidence="3">DUF3015 domain-containing protein</fullName>
    </submittedName>
    <submittedName>
        <fullName evidence="2">Protein of uncharacterized function (DUF3015)</fullName>
    </submittedName>
</protein>
<evidence type="ECO:0000313" key="5">
    <source>
        <dbReference type="Proteomes" id="UP000255139"/>
    </source>
</evidence>
<keyword evidence="5" id="KW-1185">Reference proteome</keyword>
<dbReference type="EMBL" id="JRPD02000001">
    <property type="protein sequence ID" value="TLE01668.1"/>
    <property type="molecule type" value="Genomic_DNA"/>
</dbReference>
<reference evidence="2 5" key="2">
    <citation type="submission" date="2018-06" db="EMBL/GenBank/DDBJ databases">
        <authorList>
            <consortium name="Pathogen Informatics"/>
            <person name="Doyle S."/>
        </authorList>
    </citation>
    <scope>NUCLEOTIDE SEQUENCE [LARGE SCALE GENOMIC DNA]</scope>
    <source>
        <strain evidence="2 5">NCTC12714</strain>
    </source>
</reference>
<dbReference type="Proteomes" id="UP000029922">
    <property type="component" value="Unassembled WGS sequence"/>
</dbReference>
<dbReference type="InterPro" id="IPR021383">
    <property type="entry name" value="DUF3015"/>
</dbReference>
<dbReference type="EMBL" id="UGJE01000002">
    <property type="protein sequence ID" value="STQ86293.1"/>
    <property type="molecule type" value="Genomic_DNA"/>
</dbReference>
<organism evidence="2 5">
    <name type="scientific">Helicobacter muridarum</name>
    <dbReference type="NCBI Taxonomy" id="216"/>
    <lineage>
        <taxon>Bacteria</taxon>
        <taxon>Pseudomonadati</taxon>
        <taxon>Campylobacterota</taxon>
        <taxon>Epsilonproteobacteria</taxon>
        <taxon>Campylobacterales</taxon>
        <taxon>Helicobacteraceae</taxon>
        <taxon>Helicobacter</taxon>
    </lineage>
</organism>
<reference evidence="3 4" key="1">
    <citation type="journal article" date="2014" name="Genome Announc.">
        <title>Draft genome sequences of eight enterohepatic helicobacter species isolated from both laboratory and wild rodents.</title>
        <authorList>
            <person name="Sheh A."/>
            <person name="Shen Z."/>
            <person name="Fox J.G."/>
        </authorList>
    </citation>
    <scope>NUCLEOTIDE SEQUENCE [LARGE SCALE GENOMIC DNA]</scope>
    <source>
        <strain evidence="3 4">ST1</strain>
    </source>
</reference>
<feature type="signal peptide" evidence="1">
    <location>
        <begin position="1"/>
        <end position="26"/>
    </location>
</feature>
<gene>
    <name evidence="3" type="ORF">LS73_000585</name>
    <name evidence="2" type="ORF">NCTC12714_01098</name>
</gene>
<evidence type="ECO:0000313" key="3">
    <source>
        <dbReference type="EMBL" id="TLE01668.1"/>
    </source>
</evidence>
<dbReference type="Proteomes" id="UP000255139">
    <property type="component" value="Unassembled WGS sequence"/>
</dbReference>
<evidence type="ECO:0000256" key="1">
    <source>
        <dbReference type="SAM" id="SignalP"/>
    </source>
</evidence>
<dbReference type="AlphaFoldDB" id="A0A099TYB6"/>
<sequence>MKKILISMAISAGLTTGLFASANSNAGCGLGSVIINKQGSIWNLFQVTTNGTSGTQTFGITSGTSGCERGVGFLDSRTQEFVASNMDAISQEIARGDGEHLDTLIELLDISDKDGFKVALQENYNKLYKNKDVQSADVLDGVASL</sequence>
<proteinExistence type="predicted"/>
<dbReference type="Pfam" id="PF11220">
    <property type="entry name" value="DUF3015"/>
    <property type="match status" value="1"/>
</dbReference>